<evidence type="ECO:0000313" key="3">
    <source>
        <dbReference type="Proteomes" id="UP000653454"/>
    </source>
</evidence>
<proteinExistence type="predicted"/>
<organism evidence="2 3">
    <name type="scientific">Plutella xylostella</name>
    <name type="common">Diamondback moth</name>
    <name type="synonym">Plutella maculipennis</name>
    <dbReference type="NCBI Taxonomy" id="51655"/>
    <lineage>
        <taxon>Eukaryota</taxon>
        <taxon>Metazoa</taxon>
        <taxon>Ecdysozoa</taxon>
        <taxon>Arthropoda</taxon>
        <taxon>Hexapoda</taxon>
        <taxon>Insecta</taxon>
        <taxon>Pterygota</taxon>
        <taxon>Neoptera</taxon>
        <taxon>Endopterygota</taxon>
        <taxon>Lepidoptera</taxon>
        <taxon>Glossata</taxon>
        <taxon>Ditrysia</taxon>
        <taxon>Yponomeutoidea</taxon>
        <taxon>Plutellidae</taxon>
        <taxon>Plutella</taxon>
    </lineage>
</organism>
<keyword evidence="3" id="KW-1185">Reference proteome</keyword>
<dbReference type="EMBL" id="CAJHNJ030000527">
    <property type="protein sequence ID" value="CAG9138258.1"/>
    <property type="molecule type" value="Genomic_DNA"/>
</dbReference>
<feature type="region of interest" description="Disordered" evidence="1">
    <location>
        <begin position="1"/>
        <end position="67"/>
    </location>
</feature>
<dbReference type="Proteomes" id="UP000653454">
    <property type="component" value="Unassembled WGS sequence"/>
</dbReference>
<comment type="caution">
    <text evidence="2">The sequence shown here is derived from an EMBL/GenBank/DDBJ whole genome shotgun (WGS) entry which is preliminary data.</text>
</comment>
<gene>
    <name evidence="2" type="ORF">PLXY2_LOCUS16511</name>
</gene>
<evidence type="ECO:0000313" key="2">
    <source>
        <dbReference type="EMBL" id="CAG9138258.1"/>
    </source>
</evidence>
<reference evidence="2" key="1">
    <citation type="submission" date="2020-11" db="EMBL/GenBank/DDBJ databases">
        <authorList>
            <person name="Whiteford S."/>
        </authorList>
    </citation>
    <scope>NUCLEOTIDE SEQUENCE</scope>
</reference>
<accession>A0A8S4GH84</accession>
<feature type="region of interest" description="Disordered" evidence="1">
    <location>
        <begin position="261"/>
        <end position="290"/>
    </location>
</feature>
<sequence>MPGRRSERLKRRRLPSPDSPSSEEDPIPKNRRRFFPVLDSSSEDEINDKGQENEDIVSPEDHPHNDFCNLLGEDPSNMRRGEDLHLQLCNRWSDTLTHGLKTLKKEIKEKYLLPDNCKALAAPILNEEVKIAVNDPALKRDRILAANQQQLGIALTAVGQALGLALKDKNPTMIEKLSDAGRLLCDLHHQQTVSRQRQVSFRDEGLSATTCSCTDHFFTSAAGKLQRPTSSFTTATNEAECGQAEPVQPAVQASEFQLQAGTTETRQSIQPDTTEILNPQPSTSTPQEPVPDCRCIIREAFNSEVMINRDNWGHSYCDVRGEILGSSQDEHQRKHLPKRSADVTTMARRAASGKPKILDSGGSMVAKLKLKGIDGRAPPGVEPAA</sequence>
<dbReference type="AlphaFoldDB" id="A0A8S4GH84"/>
<dbReference type="PANTHER" id="PTHR34239">
    <property type="entry name" value="APPLE DOMAIN-CONTAINING PROTEIN"/>
    <property type="match status" value="1"/>
</dbReference>
<evidence type="ECO:0000256" key="1">
    <source>
        <dbReference type="SAM" id="MobiDB-lite"/>
    </source>
</evidence>
<dbReference type="PANTHER" id="PTHR34239:SF2">
    <property type="entry name" value="TRANSPOSABLE ELEMENT P TRANSPOSASE_THAP9 CONSERVED DOMAIN-CONTAINING PROTEIN"/>
    <property type="match status" value="1"/>
</dbReference>
<name>A0A8S4GH84_PLUXY</name>
<feature type="compositionally biased region" description="Polar residues" evidence="1">
    <location>
        <begin position="261"/>
        <end position="287"/>
    </location>
</feature>
<protein>
    <submittedName>
        <fullName evidence="2">(diamondback moth) hypothetical protein</fullName>
    </submittedName>
</protein>